<dbReference type="Pfam" id="PF05402">
    <property type="entry name" value="PqqD"/>
    <property type="match status" value="1"/>
</dbReference>
<sequence>MSGPIDAERRFRISPSVYARGFGAELVLLDFGRGEYFGLDEVGAEVWRGLEAGDSLSRIVETIVSRYEVSADVALSDIHDLVAHLHDASLILEF</sequence>
<dbReference type="AlphaFoldDB" id="A0A0K1Q513"/>
<protein>
    <recommendedName>
        <fullName evidence="3">PqqD family protein</fullName>
    </recommendedName>
</protein>
<dbReference type="InterPro" id="IPR008792">
    <property type="entry name" value="PQQD"/>
</dbReference>
<dbReference type="KEGG" id="llu:AKJ09_07467"/>
<dbReference type="STRING" id="1391654.AKJ09_07467"/>
<dbReference type="Proteomes" id="UP000064967">
    <property type="component" value="Chromosome"/>
</dbReference>
<name>A0A0K1Q513_9BACT</name>
<gene>
    <name evidence="1" type="ORF">AKJ09_07467</name>
</gene>
<evidence type="ECO:0000313" key="2">
    <source>
        <dbReference type="Proteomes" id="UP000064967"/>
    </source>
</evidence>
<evidence type="ECO:0008006" key="3">
    <source>
        <dbReference type="Google" id="ProtNLM"/>
    </source>
</evidence>
<proteinExistence type="predicted"/>
<dbReference type="InterPro" id="IPR041881">
    <property type="entry name" value="PqqD_sf"/>
</dbReference>
<reference evidence="1 2" key="1">
    <citation type="submission" date="2015-08" db="EMBL/GenBank/DDBJ databases">
        <authorList>
            <person name="Babu N.S."/>
            <person name="Beckwith C.J."/>
            <person name="Beseler K.G."/>
            <person name="Brison A."/>
            <person name="Carone J.V."/>
            <person name="Caskin T.P."/>
            <person name="Diamond M."/>
            <person name="Durham M.E."/>
            <person name="Foxe J.M."/>
            <person name="Go M."/>
            <person name="Henderson B.A."/>
            <person name="Jones I.B."/>
            <person name="McGettigan J.A."/>
            <person name="Micheletti S.J."/>
            <person name="Nasrallah M.E."/>
            <person name="Ortiz D."/>
            <person name="Piller C.R."/>
            <person name="Privatt S.R."/>
            <person name="Schneider S.L."/>
            <person name="Sharp S."/>
            <person name="Smith T.C."/>
            <person name="Stanton J.D."/>
            <person name="Ullery H.E."/>
            <person name="Wilson R.J."/>
            <person name="Serrano M.G."/>
            <person name="Buck G."/>
            <person name="Lee V."/>
            <person name="Wang Y."/>
            <person name="Carvalho R."/>
            <person name="Voegtly L."/>
            <person name="Shi R."/>
            <person name="Duckworth R."/>
            <person name="Johnson A."/>
            <person name="Loviza R."/>
            <person name="Walstead R."/>
            <person name="Shah Z."/>
            <person name="Kiflezghi M."/>
            <person name="Wade K."/>
            <person name="Ball S.L."/>
            <person name="Bradley K.W."/>
            <person name="Asai D.J."/>
            <person name="Bowman C.A."/>
            <person name="Russell D.A."/>
            <person name="Pope W.H."/>
            <person name="Jacobs-Sera D."/>
            <person name="Hendrix R.W."/>
            <person name="Hatfull G.F."/>
        </authorList>
    </citation>
    <scope>NUCLEOTIDE SEQUENCE [LARGE SCALE GENOMIC DNA]</scope>
    <source>
        <strain evidence="1 2">DSM 27648</strain>
    </source>
</reference>
<accession>A0A0K1Q513</accession>
<dbReference type="EMBL" id="CP012333">
    <property type="protein sequence ID" value="AKV00804.1"/>
    <property type="molecule type" value="Genomic_DNA"/>
</dbReference>
<keyword evidence="2" id="KW-1185">Reference proteome</keyword>
<dbReference type="RefSeq" id="WP_146652026.1">
    <property type="nucleotide sequence ID" value="NZ_CP012333.1"/>
</dbReference>
<dbReference type="OrthoDB" id="9800554at2"/>
<organism evidence="1 2">
    <name type="scientific">Labilithrix luteola</name>
    <dbReference type="NCBI Taxonomy" id="1391654"/>
    <lineage>
        <taxon>Bacteria</taxon>
        <taxon>Pseudomonadati</taxon>
        <taxon>Myxococcota</taxon>
        <taxon>Polyangia</taxon>
        <taxon>Polyangiales</taxon>
        <taxon>Labilitrichaceae</taxon>
        <taxon>Labilithrix</taxon>
    </lineage>
</organism>
<dbReference type="Gene3D" id="1.10.10.1150">
    <property type="entry name" value="Coenzyme PQQ synthesis protein D (PqqD)"/>
    <property type="match status" value="1"/>
</dbReference>
<evidence type="ECO:0000313" key="1">
    <source>
        <dbReference type="EMBL" id="AKV00804.1"/>
    </source>
</evidence>